<evidence type="ECO:0000256" key="9">
    <source>
        <dbReference type="ARBA" id="ARBA00023170"/>
    </source>
</evidence>
<keyword evidence="10 11" id="KW-0807">Transducer</keyword>
<evidence type="ECO:0000256" key="6">
    <source>
        <dbReference type="ARBA" id="ARBA00022989"/>
    </source>
</evidence>
<evidence type="ECO:0000256" key="5">
    <source>
        <dbReference type="ARBA" id="ARBA00022725"/>
    </source>
</evidence>
<evidence type="ECO:0000256" key="3">
    <source>
        <dbReference type="ARBA" id="ARBA00022606"/>
    </source>
</evidence>
<keyword evidence="2 12" id="KW-1003">Cell membrane</keyword>
<evidence type="ECO:0000256" key="11">
    <source>
        <dbReference type="RuleBase" id="RU000688"/>
    </source>
</evidence>
<dbReference type="Gene3D" id="1.20.1070.10">
    <property type="entry name" value="Rhodopsin 7-helix transmembrane proteins"/>
    <property type="match status" value="1"/>
</dbReference>
<dbReference type="GO" id="GO:0004930">
    <property type="term" value="F:G protein-coupled receptor activity"/>
    <property type="evidence" value="ECO:0007669"/>
    <property type="project" value="UniProtKB-KW"/>
</dbReference>
<feature type="domain" description="G-protein coupled receptors family 1 profile" evidence="13">
    <location>
        <begin position="41"/>
        <end position="289"/>
    </location>
</feature>
<feature type="transmembrane region" description="Helical" evidence="12">
    <location>
        <begin position="101"/>
        <end position="120"/>
    </location>
</feature>
<reference evidence="14" key="1">
    <citation type="thesis" date="2020" institute="ProQuest LLC" country="789 East Eisenhower Parkway, Ann Arbor, MI, USA">
        <title>Comparative Genomics and Chromosome Evolution.</title>
        <authorList>
            <person name="Mudd A.B."/>
        </authorList>
    </citation>
    <scope>NUCLEOTIDE SEQUENCE</scope>
    <source>
        <strain evidence="14">1538</strain>
        <tissue evidence="14">Blood</tissue>
    </source>
</reference>
<feature type="transmembrane region" description="Helical" evidence="12">
    <location>
        <begin position="20"/>
        <end position="48"/>
    </location>
</feature>
<keyword evidence="9 11" id="KW-0675">Receptor</keyword>
<feature type="transmembrane region" description="Helical" evidence="12">
    <location>
        <begin position="60"/>
        <end position="81"/>
    </location>
</feature>
<sequence>MENRNQTYLKAFFLLRLSDIPVLQIFFFLIFLLMYIMTLSGNVLLIIVVRCNTRLQTPMYFFLSNLSIVDICFSSTVVPKLLVNIITQETSISFLGCAAQLYFHLSLGVTECLILAVMAFDRYVAICKPLRYSMIMSKTMCVGLSLASWTIGFGSTIIHTVFTFQLPFCKSNFINHFFCEVPPLLRLSCRDVWLNEVAEYLAAAVFALGTFLLILFSFLCITLAMFRIRSTRKRLKMFSTCTSHIAVSLYYGAIMFMHLRPRNSYSPEQDKTFSIIYTVVTPMLNPIIIIIINKQDLYSANILRSAVH</sequence>
<keyword evidence="4 11" id="KW-0812">Transmembrane</keyword>
<dbReference type="InterPro" id="IPR050516">
    <property type="entry name" value="Olfactory_GPCR"/>
</dbReference>
<dbReference type="GO" id="GO:0005886">
    <property type="term" value="C:plasma membrane"/>
    <property type="evidence" value="ECO:0007669"/>
    <property type="project" value="UniProtKB-SubCell"/>
</dbReference>
<keyword evidence="5 12" id="KW-0552">Olfaction</keyword>
<evidence type="ECO:0000256" key="10">
    <source>
        <dbReference type="ARBA" id="ARBA00023224"/>
    </source>
</evidence>
<keyword evidence="8 12" id="KW-0472">Membrane</keyword>
<evidence type="ECO:0000256" key="1">
    <source>
        <dbReference type="ARBA" id="ARBA00004651"/>
    </source>
</evidence>
<gene>
    <name evidence="14" type="ORF">GDO54_005068</name>
</gene>
<dbReference type="PANTHER" id="PTHR26452">
    <property type="entry name" value="OLFACTORY RECEPTOR"/>
    <property type="match status" value="1"/>
</dbReference>
<name>A0AAV2ZGZ3_PYXAD</name>
<evidence type="ECO:0000256" key="2">
    <source>
        <dbReference type="ARBA" id="ARBA00022475"/>
    </source>
</evidence>
<comment type="subcellular location">
    <subcellularLocation>
        <location evidence="1 12">Cell membrane</location>
        <topology evidence="1 12">Multi-pass membrane protein</topology>
    </subcellularLocation>
</comment>
<dbReference type="PROSITE" id="PS50262">
    <property type="entry name" value="G_PROTEIN_RECEP_F1_2"/>
    <property type="match status" value="1"/>
</dbReference>
<dbReference type="InterPro" id="IPR000725">
    <property type="entry name" value="Olfact_rcpt"/>
</dbReference>
<evidence type="ECO:0000259" key="13">
    <source>
        <dbReference type="PROSITE" id="PS50262"/>
    </source>
</evidence>
<accession>A0AAV2ZGZ3</accession>
<keyword evidence="7 11" id="KW-0297">G-protein coupled receptor</keyword>
<dbReference type="InterPro" id="IPR017452">
    <property type="entry name" value="GPCR_Rhodpsn_7TM"/>
</dbReference>
<evidence type="ECO:0000256" key="12">
    <source>
        <dbReference type="RuleBase" id="RU363047"/>
    </source>
</evidence>
<dbReference type="PRINTS" id="PR00237">
    <property type="entry name" value="GPCRRHODOPSN"/>
</dbReference>
<evidence type="ECO:0000313" key="14">
    <source>
        <dbReference type="EMBL" id="DBA14050.1"/>
    </source>
</evidence>
<organism evidence="14 15">
    <name type="scientific">Pyxicephalus adspersus</name>
    <name type="common">African bullfrog</name>
    <dbReference type="NCBI Taxonomy" id="30357"/>
    <lineage>
        <taxon>Eukaryota</taxon>
        <taxon>Metazoa</taxon>
        <taxon>Chordata</taxon>
        <taxon>Craniata</taxon>
        <taxon>Vertebrata</taxon>
        <taxon>Euteleostomi</taxon>
        <taxon>Amphibia</taxon>
        <taxon>Batrachia</taxon>
        <taxon>Anura</taxon>
        <taxon>Neobatrachia</taxon>
        <taxon>Ranoidea</taxon>
        <taxon>Pyxicephalidae</taxon>
        <taxon>Pyxicephalinae</taxon>
        <taxon>Pyxicephalus</taxon>
    </lineage>
</organism>
<keyword evidence="3 12" id="KW-0716">Sensory transduction</keyword>
<evidence type="ECO:0000256" key="4">
    <source>
        <dbReference type="ARBA" id="ARBA00022692"/>
    </source>
</evidence>
<feature type="transmembrane region" description="Helical" evidence="12">
    <location>
        <begin position="238"/>
        <end position="260"/>
    </location>
</feature>
<dbReference type="Proteomes" id="UP001181693">
    <property type="component" value="Unassembled WGS sequence"/>
</dbReference>
<dbReference type="InterPro" id="IPR000276">
    <property type="entry name" value="GPCR_Rhodpsn"/>
</dbReference>
<dbReference type="FunFam" id="1.20.1070.10:FF:000001">
    <property type="entry name" value="Olfactory receptor"/>
    <property type="match status" value="1"/>
</dbReference>
<keyword evidence="15" id="KW-1185">Reference proteome</keyword>
<dbReference type="Pfam" id="PF13853">
    <property type="entry name" value="7tm_4"/>
    <property type="match status" value="1"/>
</dbReference>
<comment type="caution">
    <text evidence="14">The sequence shown here is derived from an EMBL/GenBank/DDBJ whole genome shotgun (WGS) entry which is preliminary data.</text>
</comment>
<proteinExistence type="inferred from homology"/>
<dbReference type="SUPFAM" id="SSF81321">
    <property type="entry name" value="Family A G protein-coupled receptor-like"/>
    <property type="match status" value="1"/>
</dbReference>
<dbReference type="GO" id="GO:0004984">
    <property type="term" value="F:olfactory receptor activity"/>
    <property type="evidence" value="ECO:0007669"/>
    <property type="project" value="InterPro"/>
</dbReference>
<dbReference type="CDD" id="cd13954">
    <property type="entry name" value="7tmA_OR"/>
    <property type="match status" value="1"/>
</dbReference>
<dbReference type="PRINTS" id="PR00245">
    <property type="entry name" value="OLFACTORYR"/>
</dbReference>
<dbReference type="EMBL" id="DYDO01000013">
    <property type="protein sequence ID" value="DBA14050.1"/>
    <property type="molecule type" value="Genomic_DNA"/>
</dbReference>
<protein>
    <recommendedName>
        <fullName evidence="12">Olfactory receptor</fullName>
    </recommendedName>
</protein>
<evidence type="ECO:0000256" key="8">
    <source>
        <dbReference type="ARBA" id="ARBA00023136"/>
    </source>
</evidence>
<evidence type="ECO:0000256" key="7">
    <source>
        <dbReference type="ARBA" id="ARBA00023040"/>
    </source>
</evidence>
<comment type="similarity">
    <text evidence="11">Belongs to the G-protein coupled receptor 1 family.</text>
</comment>
<keyword evidence="6 12" id="KW-1133">Transmembrane helix</keyword>
<dbReference type="AlphaFoldDB" id="A0AAV2ZGZ3"/>
<dbReference type="PROSITE" id="PS00237">
    <property type="entry name" value="G_PROTEIN_RECEP_F1_1"/>
    <property type="match status" value="1"/>
</dbReference>
<feature type="transmembrane region" description="Helical" evidence="12">
    <location>
        <begin position="141"/>
        <end position="162"/>
    </location>
</feature>
<feature type="transmembrane region" description="Helical" evidence="12">
    <location>
        <begin position="272"/>
        <end position="292"/>
    </location>
</feature>
<evidence type="ECO:0000313" key="15">
    <source>
        <dbReference type="Proteomes" id="UP001181693"/>
    </source>
</evidence>
<feature type="transmembrane region" description="Helical" evidence="12">
    <location>
        <begin position="200"/>
        <end position="226"/>
    </location>
</feature>